<name>A0A0F7INF7_RBSDV</name>
<organismHost>
    <name type="scientific">Oryza sativa</name>
    <name type="common">Rice</name>
    <dbReference type="NCBI Taxonomy" id="4530"/>
</organismHost>
<dbReference type="Proteomes" id="UP000097109">
    <property type="component" value="Genome"/>
</dbReference>
<keyword evidence="1" id="KW-0472">Membrane</keyword>
<feature type="transmembrane region" description="Helical" evidence="1">
    <location>
        <begin position="80"/>
        <end position="104"/>
    </location>
</feature>
<evidence type="ECO:0000313" key="3">
    <source>
        <dbReference type="Proteomes" id="UP000097109"/>
    </source>
</evidence>
<proteinExistence type="predicted"/>
<organismHost>
    <name type="scientific">Hordeum vulgare</name>
    <name type="common">Barley</name>
    <dbReference type="NCBI Taxonomy" id="4513"/>
</organismHost>
<dbReference type="EMBL" id="KM921681">
    <property type="protein sequence ID" value="AKG94403.1"/>
    <property type="molecule type" value="Genomic_RNA"/>
</dbReference>
<evidence type="ECO:0000313" key="2">
    <source>
        <dbReference type="EMBL" id="AKG94403.1"/>
    </source>
</evidence>
<organismHost>
    <name type="scientific">Avena sativa</name>
    <name type="common">Oat</name>
    <dbReference type="NCBI Taxonomy" id="4498"/>
</organismHost>
<keyword evidence="1" id="KW-1133">Transmembrane helix</keyword>
<dbReference type="Pfam" id="PF06837">
    <property type="entry name" value="Fijivirus_P9-2"/>
    <property type="match status" value="1"/>
</dbReference>
<keyword evidence="1" id="KW-0812">Transmembrane</keyword>
<evidence type="ECO:0000256" key="1">
    <source>
        <dbReference type="SAM" id="Phobius"/>
    </source>
</evidence>
<feature type="transmembrane region" description="Helical" evidence="1">
    <location>
        <begin position="116"/>
        <end position="140"/>
    </location>
</feature>
<accession>A0A0F7INF7</accession>
<reference evidence="2 3" key="1">
    <citation type="submission" date="2014-10" db="EMBL/GenBank/DDBJ databases">
        <title>Complete genome sequence of Rice black streaked dwarf virus isolated from maize in Jiangsu of China.</title>
        <authorList>
            <person name="Wang Z."/>
            <person name="Wang D."/>
            <person name="Yuan X."/>
        </authorList>
    </citation>
    <scope>NUCLEOTIDE SEQUENCE [LARGE SCALE GENOMIC DNA]</scope>
    <source>
        <strain evidence="2">JS</strain>
    </source>
</reference>
<organismHost>
    <name type="scientific">Zea mays</name>
    <name type="common">Maize</name>
    <dbReference type="NCBI Taxonomy" id="4577"/>
</organismHost>
<sequence length="209" mass="24220">MNPQSSVNVDTYTFNCPFELAKIQIESMKPIMQDFSNFDDIFNRTLSDSEIDDRVEQLEVDVESKVDPIVRRRYGKIGHIIIMIISFVFFGIFKLTLKMFYHLFRCVCCNPLIRGILSIIFTILFYFILCVCIYFVYYFFGDQISSAYNTLNQIDSSNFINSTQVEEKVKNIIHDGSLFFGTRDQATGQINEIETQVVNGGTVNYTLFN</sequence>
<dbReference type="InterPro" id="IPR009650">
    <property type="entry name" value="Fijivirus_P9-2"/>
</dbReference>
<protein>
    <submittedName>
        <fullName evidence="2">Nonstructural protein</fullName>
    </submittedName>
</protein>
<organism evidence="2 3">
    <name type="scientific">Rice black streaked dwarf virus</name>
    <name type="common">RBSDV</name>
    <dbReference type="NCBI Taxonomy" id="10990"/>
    <lineage>
        <taxon>Viruses</taxon>
        <taxon>Riboviria</taxon>
        <taxon>Orthornavirae</taxon>
        <taxon>Duplornaviricota</taxon>
        <taxon>Resentoviricetes</taxon>
        <taxon>Reovirales</taxon>
        <taxon>Spinareoviridae</taxon>
        <taxon>Fijivirus</taxon>
        <taxon>Fijivirus alporyzae</taxon>
    </lineage>
</organism>
<organismHost>
    <name type="scientific">Triticum aestivum</name>
    <name type="common">Wheat</name>
    <dbReference type="NCBI Taxonomy" id="4565"/>
</organismHost>